<dbReference type="SUPFAM" id="SSF49313">
    <property type="entry name" value="Cadherin-like"/>
    <property type="match status" value="1"/>
</dbReference>
<dbReference type="NCBIfam" id="NF033679">
    <property type="entry name" value="DNRLRE_dom"/>
    <property type="match status" value="1"/>
</dbReference>
<comment type="similarity">
    <text evidence="3">Belongs to the sulfatase family.</text>
</comment>
<evidence type="ECO:0000256" key="3">
    <source>
        <dbReference type="ARBA" id="ARBA00008779"/>
    </source>
</evidence>
<organism evidence="10">
    <name type="scientific">Oceaniferula spumae</name>
    <dbReference type="NCBI Taxonomy" id="2979115"/>
    <lineage>
        <taxon>Bacteria</taxon>
        <taxon>Pseudomonadati</taxon>
        <taxon>Verrucomicrobiota</taxon>
        <taxon>Verrucomicrobiia</taxon>
        <taxon>Verrucomicrobiales</taxon>
        <taxon>Verrucomicrobiaceae</taxon>
        <taxon>Oceaniferula</taxon>
    </lineage>
</organism>
<reference evidence="10" key="1">
    <citation type="submission" date="2024-07" db="EMBL/GenBank/DDBJ databases">
        <title>Complete genome sequence of Verrucomicrobiaceae bacterium NT6N.</title>
        <authorList>
            <person name="Huang C."/>
            <person name="Takami H."/>
            <person name="Hamasaki K."/>
        </authorList>
    </citation>
    <scope>NUCLEOTIDE SEQUENCE</scope>
    <source>
        <strain evidence="10">NT6N</strain>
    </source>
</reference>
<evidence type="ECO:0000256" key="5">
    <source>
        <dbReference type="ARBA" id="ARBA00022723"/>
    </source>
</evidence>
<evidence type="ECO:0000256" key="1">
    <source>
        <dbReference type="ARBA" id="ARBA00001913"/>
    </source>
</evidence>
<dbReference type="GO" id="GO:0004423">
    <property type="term" value="F:iduronate-2-sulfatase activity"/>
    <property type="evidence" value="ECO:0007669"/>
    <property type="project" value="InterPro"/>
</dbReference>
<gene>
    <name evidence="10" type="ORF">NT6N_01250</name>
</gene>
<dbReference type="GO" id="GO:0005509">
    <property type="term" value="F:calcium ion binding"/>
    <property type="evidence" value="ECO:0007669"/>
    <property type="project" value="InterPro"/>
</dbReference>
<dbReference type="GO" id="GO:0005737">
    <property type="term" value="C:cytoplasm"/>
    <property type="evidence" value="ECO:0007669"/>
    <property type="project" value="TreeGrafter"/>
</dbReference>
<dbReference type="GO" id="GO:0005576">
    <property type="term" value="C:extracellular region"/>
    <property type="evidence" value="ECO:0007669"/>
    <property type="project" value="UniProtKB-SubCell"/>
</dbReference>
<dbReference type="EMBL" id="AP026866">
    <property type="protein sequence ID" value="BDS05085.1"/>
    <property type="molecule type" value="Genomic_DNA"/>
</dbReference>
<dbReference type="InterPro" id="IPR017850">
    <property type="entry name" value="Alkaline_phosphatase_core_sf"/>
</dbReference>
<dbReference type="KEGG" id="osu:NT6N_01250"/>
<dbReference type="Pfam" id="PF05345">
    <property type="entry name" value="He_PIG"/>
    <property type="match status" value="1"/>
</dbReference>
<comment type="subcellular location">
    <subcellularLocation>
        <location evidence="2">Secreted</location>
    </subcellularLocation>
</comment>
<dbReference type="Pfam" id="PF24517">
    <property type="entry name" value="CBM96"/>
    <property type="match status" value="1"/>
</dbReference>
<dbReference type="InterPro" id="IPR055372">
    <property type="entry name" value="CBM96"/>
</dbReference>
<dbReference type="Gene3D" id="3.40.720.10">
    <property type="entry name" value="Alkaline Phosphatase, subunit A"/>
    <property type="match status" value="1"/>
</dbReference>
<evidence type="ECO:0000256" key="7">
    <source>
        <dbReference type="ARBA" id="ARBA00022801"/>
    </source>
</evidence>
<accession>A0AAT9FGH1</accession>
<dbReference type="Gene3D" id="2.60.40.10">
    <property type="entry name" value="Immunoglobulins"/>
    <property type="match status" value="1"/>
</dbReference>
<dbReference type="InterPro" id="IPR015919">
    <property type="entry name" value="Cadherin-like_sf"/>
</dbReference>
<dbReference type="SUPFAM" id="SSF53649">
    <property type="entry name" value="Alkaline phosphatase-like"/>
    <property type="match status" value="1"/>
</dbReference>
<name>A0AAT9FGH1_9BACT</name>
<proteinExistence type="inferred from homology"/>
<dbReference type="PANTHER" id="PTHR45953:SF1">
    <property type="entry name" value="IDURONATE 2-SULFATASE"/>
    <property type="match status" value="1"/>
</dbReference>
<keyword evidence="8" id="KW-0106">Calcium</keyword>
<dbReference type="PANTHER" id="PTHR45953">
    <property type="entry name" value="IDURONATE 2-SULFATASE"/>
    <property type="match status" value="1"/>
</dbReference>
<evidence type="ECO:0000256" key="2">
    <source>
        <dbReference type="ARBA" id="ARBA00004613"/>
    </source>
</evidence>
<dbReference type="GO" id="GO:0016020">
    <property type="term" value="C:membrane"/>
    <property type="evidence" value="ECO:0007669"/>
    <property type="project" value="InterPro"/>
</dbReference>
<sequence>MNETHLTGHHGDGNWLKLLLISMGLLVSLPLDIQAQNPKPNVLFIAIDDLVPTLGCYGDTTALTPKIDSLASQGLTFLNHHCTWSVCGPSRAALTTSLLPEETEVTGFKPIRDILRDVITLPQHFKNNGYETGCRGKFHDHRTVGDPNQPKDADGYFPNGDDIDDPQSWSIPYSKADTGVYNPPGKPAWDNADEPDASYTDHKILTAGLALVDQMAAGNKPFFLAVGFKKPHLAFIAPKRMWDLYDREEMPLASYTDLPIGVSARTSDPLTNNNEILGYEPFSNDNHLPTTEEQKDLIHGYYACTSWVDYLVGELLAKLATTDDPVQAGKKLSETTIIVLWGDHGFHLGDHGKWAKHTGMERGSSCPLIIYDPRSPNNGAKTMAPASTLDIYPTLCELAGLPIPSQPIDSSTPTGRPLRGRSLVPILVDPTTSVNTGAINVFNQGGNIGYSYRTERFRYIEWVNSSNEVTERDLYDYTLDPDERRNVVNDPDYAAIAYQLSRAMRADTTTQGCARLQDSSPINTGSDAYLPFSQIVANSPNEIQITWPGSTGVSYKITSSTDLTALPWASYAPTTDNLSGTTTTLPTLGDKRFFLIGFGTNTPPTWISDPLTKPLAVQNTSYSATLADSANDADSGDTLTFTKVSGPAWLNVASNGTLSGTPTTSDVTANYFVIRVTDSHGAFSNATLQISVLSSAPPTISTFEASDDTYAKENDPALIYGGQQSIQLKHDSGRRIGYLKFSVSGVGTVQTARLYLRATPSNDVGESDNVNALAVTNTTWTEGNLAWNGRPSTGAVIGTGTATPDAWFFIDVTSYIAGNGTFSIALDELGGSRGKIFSKEGGSAPYLEITWQ</sequence>
<dbReference type="InterPro" id="IPR006644">
    <property type="entry name" value="Cadg"/>
</dbReference>
<dbReference type="InterPro" id="IPR013783">
    <property type="entry name" value="Ig-like_fold"/>
</dbReference>
<keyword evidence="6" id="KW-0732">Signal</keyword>
<keyword evidence="4" id="KW-0964">Secreted</keyword>
<dbReference type="CDD" id="cd16030">
    <property type="entry name" value="iduronate-2-sulfatase"/>
    <property type="match status" value="1"/>
</dbReference>
<dbReference type="SMART" id="SM00736">
    <property type="entry name" value="CADG"/>
    <property type="match status" value="1"/>
</dbReference>
<evidence type="ECO:0000256" key="6">
    <source>
        <dbReference type="ARBA" id="ARBA00022729"/>
    </source>
</evidence>
<feature type="domain" description="Dystroglycan-type cadherin-like" evidence="9">
    <location>
        <begin position="610"/>
        <end position="699"/>
    </location>
</feature>
<protein>
    <recommendedName>
        <fullName evidence="9">Dystroglycan-type cadherin-like domain-containing protein</fullName>
    </recommendedName>
</protein>
<keyword evidence="5" id="KW-0479">Metal-binding</keyword>
<dbReference type="InterPro" id="IPR035874">
    <property type="entry name" value="IDS"/>
</dbReference>
<evidence type="ECO:0000259" key="9">
    <source>
        <dbReference type="SMART" id="SM00736"/>
    </source>
</evidence>
<keyword evidence="7" id="KW-0378">Hydrolase</keyword>
<dbReference type="Pfam" id="PF00884">
    <property type="entry name" value="Sulfatase"/>
    <property type="match status" value="1"/>
</dbReference>
<evidence type="ECO:0000256" key="4">
    <source>
        <dbReference type="ARBA" id="ARBA00022525"/>
    </source>
</evidence>
<comment type="cofactor">
    <cofactor evidence="1">
        <name>Ca(2+)</name>
        <dbReference type="ChEBI" id="CHEBI:29108"/>
    </cofactor>
</comment>
<dbReference type="AlphaFoldDB" id="A0AAT9FGH1"/>
<dbReference type="InterPro" id="IPR000917">
    <property type="entry name" value="Sulfatase_N"/>
</dbReference>
<evidence type="ECO:0000313" key="10">
    <source>
        <dbReference type="EMBL" id="BDS05085.1"/>
    </source>
</evidence>
<evidence type="ECO:0000256" key="8">
    <source>
        <dbReference type="ARBA" id="ARBA00022837"/>
    </source>
</evidence>